<feature type="region of interest" description="Disordered" evidence="1">
    <location>
        <begin position="87"/>
        <end position="116"/>
    </location>
</feature>
<reference evidence="2 3" key="1">
    <citation type="submission" date="2019-09" db="EMBL/GenBank/DDBJ databases">
        <title>Draft genome of the ectomycorrhizal ascomycete Sphaerosporella brunnea.</title>
        <authorList>
            <consortium name="DOE Joint Genome Institute"/>
            <person name="Benucci G.M."/>
            <person name="Marozzi G."/>
            <person name="Antonielli L."/>
            <person name="Sanchez S."/>
            <person name="Marco P."/>
            <person name="Wang X."/>
            <person name="Falini L.B."/>
            <person name="Barry K."/>
            <person name="Haridas S."/>
            <person name="Lipzen A."/>
            <person name="Labutti K."/>
            <person name="Grigoriev I.V."/>
            <person name="Murat C."/>
            <person name="Martin F."/>
            <person name="Albertini E."/>
            <person name="Donnini D."/>
            <person name="Bonito G."/>
        </authorList>
    </citation>
    <scope>NUCLEOTIDE SEQUENCE [LARGE SCALE GENOMIC DNA]</scope>
    <source>
        <strain evidence="2 3">Sb_GMNB300</strain>
    </source>
</reference>
<comment type="caution">
    <text evidence="2">The sequence shown here is derived from an EMBL/GenBank/DDBJ whole genome shotgun (WGS) entry which is preliminary data.</text>
</comment>
<dbReference type="InParanoid" id="A0A5J5ES38"/>
<evidence type="ECO:0000313" key="3">
    <source>
        <dbReference type="Proteomes" id="UP000326924"/>
    </source>
</evidence>
<sequence>MPPRSRHGLESDSNSEKLSEDNSELKSEHESGLEKTSSDPPLHEKSEKLRAGASICHESPGNNAEGLPSLAPLQEISSRIEIVNPRPDELKKRKWWDHSRRELEEPDLQLPEKRKAANRENRLEALEFAENAREWDTDENGKAILAPISRSRAAEILGYNGSQLRKWSRQEKKIGNAKKGSQNWKRDASSMAGDGNSAG</sequence>
<feature type="compositionally biased region" description="Basic and acidic residues" evidence="1">
    <location>
        <begin position="7"/>
        <end position="50"/>
    </location>
</feature>
<dbReference type="Proteomes" id="UP000326924">
    <property type="component" value="Unassembled WGS sequence"/>
</dbReference>
<proteinExistence type="predicted"/>
<dbReference type="AlphaFoldDB" id="A0A5J5ES38"/>
<evidence type="ECO:0000256" key="1">
    <source>
        <dbReference type="SAM" id="MobiDB-lite"/>
    </source>
</evidence>
<evidence type="ECO:0000313" key="2">
    <source>
        <dbReference type="EMBL" id="KAA8900919.1"/>
    </source>
</evidence>
<keyword evidence="3" id="KW-1185">Reference proteome</keyword>
<accession>A0A5J5ES38</accession>
<organism evidence="2 3">
    <name type="scientific">Sphaerosporella brunnea</name>
    <dbReference type="NCBI Taxonomy" id="1250544"/>
    <lineage>
        <taxon>Eukaryota</taxon>
        <taxon>Fungi</taxon>
        <taxon>Dikarya</taxon>
        <taxon>Ascomycota</taxon>
        <taxon>Pezizomycotina</taxon>
        <taxon>Pezizomycetes</taxon>
        <taxon>Pezizales</taxon>
        <taxon>Pyronemataceae</taxon>
        <taxon>Sphaerosporella</taxon>
    </lineage>
</organism>
<protein>
    <submittedName>
        <fullName evidence="2">Uncharacterized protein</fullName>
    </submittedName>
</protein>
<feature type="compositionally biased region" description="Basic and acidic residues" evidence="1">
    <location>
        <begin position="87"/>
        <end position="103"/>
    </location>
</feature>
<feature type="region of interest" description="Disordered" evidence="1">
    <location>
        <begin position="170"/>
        <end position="199"/>
    </location>
</feature>
<gene>
    <name evidence="2" type="ORF">FN846DRAFT_909060</name>
</gene>
<dbReference type="EMBL" id="VXIS01000147">
    <property type="protein sequence ID" value="KAA8900919.1"/>
    <property type="molecule type" value="Genomic_DNA"/>
</dbReference>
<feature type="region of interest" description="Disordered" evidence="1">
    <location>
        <begin position="1"/>
        <end position="70"/>
    </location>
</feature>
<name>A0A5J5ES38_9PEZI</name>